<accession>A0ABZ0WBK2</accession>
<name>A0ABZ0WBK2_9BACT</name>
<keyword evidence="3" id="KW-1185">Reference proteome</keyword>
<dbReference type="EMBL" id="CP139960">
    <property type="protein sequence ID" value="WQD40581.1"/>
    <property type="molecule type" value="Genomic_DNA"/>
</dbReference>
<keyword evidence="1" id="KW-0732">Signal</keyword>
<dbReference type="Proteomes" id="UP001325680">
    <property type="component" value="Chromosome"/>
</dbReference>
<dbReference type="SUPFAM" id="SSF56935">
    <property type="entry name" value="Porins"/>
    <property type="match status" value="1"/>
</dbReference>
<feature type="signal peptide" evidence="1">
    <location>
        <begin position="1"/>
        <end position="19"/>
    </location>
</feature>
<dbReference type="RefSeq" id="WP_114789759.1">
    <property type="nucleotide sequence ID" value="NZ_CP139960.1"/>
</dbReference>
<evidence type="ECO:0008006" key="4">
    <source>
        <dbReference type="Google" id="ProtNLM"/>
    </source>
</evidence>
<organism evidence="2 3">
    <name type="scientific">Niabella yanshanensis</name>
    <dbReference type="NCBI Taxonomy" id="577386"/>
    <lineage>
        <taxon>Bacteria</taxon>
        <taxon>Pseudomonadati</taxon>
        <taxon>Bacteroidota</taxon>
        <taxon>Chitinophagia</taxon>
        <taxon>Chitinophagales</taxon>
        <taxon>Chitinophagaceae</taxon>
        <taxon>Niabella</taxon>
    </lineage>
</organism>
<proteinExistence type="predicted"/>
<reference evidence="2 3" key="1">
    <citation type="submission" date="2023-12" db="EMBL/GenBank/DDBJ databases">
        <title>Genome sequencing and assembly of bacterial species from a model synthetic community.</title>
        <authorList>
            <person name="Hogle S.L."/>
        </authorList>
    </citation>
    <scope>NUCLEOTIDE SEQUENCE [LARGE SCALE GENOMIC DNA]</scope>
    <source>
        <strain evidence="2 3">HAMBI_3031</strain>
    </source>
</reference>
<gene>
    <name evidence="2" type="ORF">U0035_10520</name>
</gene>
<protein>
    <recommendedName>
        <fullName evidence="4">Outer membrane protein beta-barrel domain-containing protein</fullName>
    </recommendedName>
</protein>
<evidence type="ECO:0000256" key="1">
    <source>
        <dbReference type="SAM" id="SignalP"/>
    </source>
</evidence>
<feature type="chain" id="PRO_5047353016" description="Outer membrane protein beta-barrel domain-containing protein" evidence="1">
    <location>
        <begin position="20"/>
        <end position="961"/>
    </location>
</feature>
<dbReference type="InterPro" id="IPR008969">
    <property type="entry name" value="CarboxyPept-like_regulatory"/>
</dbReference>
<evidence type="ECO:0000313" key="2">
    <source>
        <dbReference type="EMBL" id="WQD40581.1"/>
    </source>
</evidence>
<dbReference type="SUPFAM" id="SSF49464">
    <property type="entry name" value="Carboxypeptidase regulatory domain-like"/>
    <property type="match status" value="1"/>
</dbReference>
<evidence type="ECO:0000313" key="3">
    <source>
        <dbReference type="Proteomes" id="UP001325680"/>
    </source>
</evidence>
<sequence>MRTFLLLCLVALFPTVLMAQKITGAIKGTIYDSINDYALQSASISVYKQSDSSIVEFQLSNTSGEFDIKNLPPKVPLYMIVSHTGYRPVIKNLLLDSLNLSTDFKKLFLFQKAENEMDEVVVKAVQPIRMNGDTLEINPDAFKLDSNAVVEDMLMRVPGLTVWGDGTITMNGRKLEKVYVDGKPFFGGAAQTATQNLPKNAIEKIQLYQEKDLSKVQQSEEKTDSLYAMNIKLKADKKKGMFGKIGAGYGTDDRYTGDGVMQFYNKRTQAGIAAGINNINKEEGTGENAFLENTFKSNFRVFFGGRGGGADGITRRTYANAKIQHSFSESDNSQFYNRMSADYGYLNTLKNVLTNTTNIQNITQNNSSYKLSNIGESRGMNNNTSNNVKFMYENRKQFGNFVNLTANYTNQFTTSENESTTNVFKNDSTAISTALNRNRSTTVNDNLNMFGFIRSNDAGQLQDPRKNFMLFFNGGYNNSSSNSNTVSRFLSYIDTIPSDLIDRKYNTLNRNYNASLTLNYDGFKSLIFGIYNFFNIDVSLANDISISRSEMDSRVSDLDTLNNLYQQNELLTNNNILTNFSYKPGLSFRKSINKSVWEKYNYWFSMGVELKYQFLNQKNESSFLFRNIDRNFTAFTPNLNMNFSYTKNNAYRMNSYLWANIQQTPASIDQLYPLVDSTNRYNIIAGNPNLKASTNTYGNWNFDINRSKMNTKSNYGASIGLNYNNTANAVSDNLVYDSSGRSIRYLINVAHQRAVSGNFSTRFSTNLTKLSSLNFSYRLNLSTNERPGFINSVSSTSTNNSISNNLSATYSLIDKFNITIGETIATNRSVQQSANRISSVIRNYTTTGNINYFITKELTLNTSLNYQNNIAANGNSVKVNIWNANAIYRFMQQKAELKLSAFDLLRQNKNITNFVRENSATTTITNGLQQYFMVTFSYYPRKFGGRSGAPPPPPGAIMIVR</sequence>